<dbReference type="GO" id="GO:0140663">
    <property type="term" value="F:ATP-dependent FeS chaperone activity"/>
    <property type="evidence" value="ECO:0007669"/>
    <property type="project" value="InterPro"/>
</dbReference>
<dbReference type="InterPro" id="IPR033756">
    <property type="entry name" value="YlxH/NBP35"/>
</dbReference>
<dbReference type="eggNOG" id="COG0489">
    <property type="taxonomic scope" value="Bacteria"/>
</dbReference>
<dbReference type="CDD" id="cd00851">
    <property type="entry name" value="MTH1175"/>
    <property type="match status" value="1"/>
</dbReference>
<evidence type="ECO:0000256" key="1">
    <source>
        <dbReference type="ARBA" id="ARBA00022723"/>
    </source>
</evidence>
<dbReference type="GO" id="GO:0051536">
    <property type="term" value="F:iron-sulfur cluster binding"/>
    <property type="evidence" value="ECO:0007669"/>
    <property type="project" value="UniProtKB-UniRule"/>
</dbReference>
<dbReference type="PROSITE" id="PS01215">
    <property type="entry name" value="MRP"/>
    <property type="match status" value="1"/>
</dbReference>
<dbReference type="CDD" id="cd02037">
    <property type="entry name" value="Mrp_NBP35"/>
    <property type="match status" value="1"/>
</dbReference>
<evidence type="ECO:0000313" key="9">
    <source>
        <dbReference type="EMBL" id="EFI35407.1"/>
    </source>
</evidence>
<dbReference type="GO" id="GO:0016887">
    <property type="term" value="F:ATP hydrolysis activity"/>
    <property type="evidence" value="ECO:0007669"/>
    <property type="project" value="UniProtKB-UniRule"/>
</dbReference>
<comment type="function">
    <text evidence="6">Binds and transfers iron-sulfur (Fe-S) clusters to target apoproteins. Can hydrolyze ATP.</text>
</comment>
<dbReference type="InterPro" id="IPR019591">
    <property type="entry name" value="Mrp/NBP35_ATP-bd"/>
</dbReference>
<feature type="domain" description="Dinitrogenase iron-molybdenum cofactor biosynthesis" evidence="8">
    <location>
        <begin position="324"/>
        <end position="413"/>
    </location>
</feature>
<feature type="compositionally biased region" description="Basic and acidic residues" evidence="7">
    <location>
        <begin position="17"/>
        <end position="26"/>
    </location>
</feature>
<proteinExistence type="inferred from homology"/>
<evidence type="ECO:0000256" key="4">
    <source>
        <dbReference type="ARBA" id="ARBA00023004"/>
    </source>
</evidence>
<dbReference type="SUPFAM" id="SSF52540">
    <property type="entry name" value="P-loop containing nucleoside triphosphate hydrolases"/>
    <property type="match status" value="1"/>
</dbReference>
<dbReference type="NCBIfam" id="NF041136">
    <property type="entry name" value="MrpORP"/>
    <property type="match status" value="1"/>
</dbReference>
<keyword evidence="10" id="KW-1185">Reference proteome</keyword>
<dbReference type="FunFam" id="3.40.50.300:FF:001119">
    <property type="entry name" value="Iron-sulfur cluster carrier protein"/>
    <property type="match status" value="1"/>
</dbReference>
<evidence type="ECO:0000256" key="5">
    <source>
        <dbReference type="ARBA" id="ARBA00023014"/>
    </source>
</evidence>
<feature type="binding site" evidence="6">
    <location>
        <begin position="44"/>
        <end position="51"/>
    </location>
    <ligand>
        <name>ATP</name>
        <dbReference type="ChEBI" id="CHEBI:30616"/>
    </ligand>
</feature>
<comment type="caution">
    <text evidence="9">The sequence shown here is derived from an EMBL/GenBank/DDBJ whole genome shotgun (WGS) entry which is preliminary data.</text>
</comment>
<comment type="similarity">
    <text evidence="6">Belongs to the Mrp/NBP35 ATP-binding proteins family.</text>
</comment>
<dbReference type="OrthoDB" id="9809679at2"/>
<evidence type="ECO:0000256" key="3">
    <source>
        <dbReference type="ARBA" id="ARBA00022840"/>
    </source>
</evidence>
<keyword evidence="4 6" id="KW-0408">Iron</keyword>
<dbReference type="InterPro" id="IPR036105">
    <property type="entry name" value="DiNase_FeMo-co_biosyn_sf"/>
</dbReference>
<dbReference type="PANTHER" id="PTHR23264">
    <property type="entry name" value="NUCLEOTIDE-BINDING PROTEIN NBP35 YEAST -RELATED"/>
    <property type="match status" value="1"/>
</dbReference>
<dbReference type="InterPro" id="IPR003731">
    <property type="entry name" value="Di-Nase_FeMo-co_biosynth"/>
</dbReference>
<dbReference type="SUPFAM" id="SSF53146">
    <property type="entry name" value="Nitrogenase accessory factor-like"/>
    <property type="match status" value="1"/>
</dbReference>
<organism evidence="9 10">
    <name type="scientific">Desulfonatronospira thiodismutans ASO3-1</name>
    <dbReference type="NCBI Taxonomy" id="555779"/>
    <lineage>
        <taxon>Bacteria</taxon>
        <taxon>Pseudomonadati</taxon>
        <taxon>Thermodesulfobacteriota</taxon>
        <taxon>Desulfovibrionia</taxon>
        <taxon>Desulfovibrionales</taxon>
        <taxon>Desulfonatronovibrionaceae</taxon>
        <taxon>Desulfonatronospira</taxon>
    </lineage>
</organism>
<name>D6SL46_9BACT</name>
<gene>
    <name evidence="9" type="ORF">Dthio_PD2823</name>
</gene>
<evidence type="ECO:0000256" key="6">
    <source>
        <dbReference type="HAMAP-Rule" id="MF_02040"/>
    </source>
</evidence>
<dbReference type="RefSeq" id="WP_008868539.1">
    <property type="nucleotide sequence ID" value="NZ_ACJN02000001.1"/>
</dbReference>
<protein>
    <recommendedName>
        <fullName evidence="6">Iron-sulfur cluster carrier protein</fullName>
    </recommendedName>
</protein>
<accession>D6SL46</accession>
<dbReference type="EMBL" id="ACJN02000001">
    <property type="protein sequence ID" value="EFI35407.1"/>
    <property type="molecule type" value="Genomic_DNA"/>
</dbReference>
<dbReference type="GO" id="GO:0016226">
    <property type="term" value="P:iron-sulfur cluster assembly"/>
    <property type="evidence" value="ECO:0007669"/>
    <property type="project" value="InterPro"/>
</dbReference>
<dbReference type="GO" id="GO:0005829">
    <property type="term" value="C:cytosol"/>
    <property type="evidence" value="ECO:0007669"/>
    <property type="project" value="TreeGrafter"/>
</dbReference>
<dbReference type="AlphaFoldDB" id="D6SL46"/>
<dbReference type="HAMAP" id="MF_02040">
    <property type="entry name" value="Mrp_NBP35"/>
    <property type="match status" value="1"/>
</dbReference>
<dbReference type="Proteomes" id="UP000005496">
    <property type="component" value="Unassembled WGS sequence"/>
</dbReference>
<dbReference type="InterPro" id="IPR027417">
    <property type="entry name" value="P-loop_NTPase"/>
</dbReference>
<reference evidence="9" key="1">
    <citation type="submission" date="2010-05" db="EMBL/GenBank/DDBJ databases">
        <title>The draft genome of Desulfonatronospira thiodismutans ASO3-1.</title>
        <authorList>
            <consortium name="US DOE Joint Genome Institute (JGI-PGF)"/>
            <person name="Lucas S."/>
            <person name="Copeland A."/>
            <person name="Lapidus A."/>
            <person name="Cheng J.-F."/>
            <person name="Bruce D."/>
            <person name="Goodwin L."/>
            <person name="Pitluck S."/>
            <person name="Chertkov O."/>
            <person name="Brettin T."/>
            <person name="Detter J.C."/>
            <person name="Han C."/>
            <person name="Land M.L."/>
            <person name="Hauser L."/>
            <person name="Kyrpides N."/>
            <person name="Mikhailova N."/>
            <person name="Muyzer G."/>
            <person name="Woyke T."/>
        </authorList>
    </citation>
    <scope>NUCLEOTIDE SEQUENCE [LARGE SCALE GENOMIC DNA]</scope>
    <source>
        <strain evidence="9">ASO3-1</strain>
    </source>
</reference>
<evidence type="ECO:0000256" key="2">
    <source>
        <dbReference type="ARBA" id="ARBA00022741"/>
    </source>
</evidence>
<keyword evidence="1 6" id="KW-0479">Metal-binding</keyword>
<evidence type="ECO:0000256" key="7">
    <source>
        <dbReference type="SAM" id="MobiDB-lite"/>
    </source>
</evidence>
<dbReference type="Pfam" id="PF02579">
    <property type="entry name" value="Nitro_FeMo-Co"/>
    <property type="match status" value="1"/>
</dbReference>
<dbReference type="Pfam" id="PF10609">
    <property type="entry name" value="ParA"/>
    <property type="match status" value="1"/>
</dbReference>
<sequence>MSDKACGSCSTASDCQSRSKEQEKNRKLAHSLSRIKHKVVVLSGKGGVGKSSVAANVAAELSLSGCRVGLVDVDVHGPSIPRLFGLEDSRPVTRDQKLVPAMWNGQLLVMSLGFLLQSKEDSVIWRGPVKMGLIRQFLEDVDWGDLDYLIVDCPPGTGDEPLSVVQLLGHEAHALIVTSPQDVAVDDVRRSVNFCRHTGNQVLGIVENMSGFVCPRCGEEAHIFSSGGGQKLAQEMQVPFLGGIPLDPDMVKAADEGMPFIARQAESPALSALQKILEPIKQLQGQKDFFQDQLSNLQASPSNTPDSVRPQNGAVKIAIPLAQGRLCQHFGHCELFALFSVNTEDKTILHQEQLTPPPHEPGVLPNWLAEKEAGLVIAGGMGSRAQDLLREKGIRIITGAPEGTAEEIVKSWLDGNLVTGQNACDH</sequence>
<dbReference type="Gene3D" id="3.30.420.130">
    <property type="entry name" value="Dinitrogenase iron-molybdenum cofactor biosynthesis domain"/>
    <property type="match status" value="1"/>
</dbReference>
<dbReference type="InterPro" id="IPR033913">
    <property type="entry name" value="MTH1175_dom"/>
</dbReference>
<dbReference type="GO" id="GO:0046872">
    <property type="term" value="F:metal ion binding"/>
    <property type="evidence" value="ECO:0007669"/>
    <property type="project" value="UniProtKB-KW"/>
</dbReference>
<dbReference type="PANTHER" id="PTHR23264:SF19">
    <property type="entry name" value="CYTOSOLIC FE-S CLUSTER ASSEMBLY FACTOR NUBP2"/>
    <property type="match status" value="1"/>
</dbReference>
<dbReference type="Gene3D" id="3.40.50.300">
    <property type="entry name" value="P-loop containing nucleotide triphosphate hydrolases"/>
    <property type="match status" value="1"/>
</dbReference>
<feature type="region of interest" description="Disordered" evidence="7">
    <location>
        <begin position="1"/>
        <end position="28"/>
    </location>
</feature>
<keyword evidence="6" id="KW-0378">Hydrolase</keyword>
<evidence type="ECO:0000313" key="10">
    <source>
        <dbReference type="Proteomes" id="UP000005496"/>
    </source>
</evidence>
<keyword evidence="3 6" id="KW-0067">ATP-binding</keyword>
<keyword evidence="2 6" id="KW-0547">Nucleotide-binding</keyword>
<comment type="subunit">
    <text evidence="6">Homodimer.</text>
</comment>
<dbReference type="GO" id="GO:0005524">
    <property type="term" value="F:ATP binding"/>
    <property type="evidence" value="ECO:0007669"/>
    <property type="project" value="UniProtKB-UniRule"/>
</dbReference>
<evidence type="ECO:0000259" key="8">
    <source>
        <dbReference type="Pfam" id="PF02579"/>
    </source>
</evidence>
<keyword evidence="5 6" id="KW-0411">Iron-sulfur</keyword>
<dbReference type="InterPro" id="IPR000808">
    <property type="entry name" value="Mrp-like_CS"/>
</dbReference>